<reference evidence="1 2" key="2">
    <citation type="submission" date="2007-04" db="EMBL/GenBank/DDBJ databases">
        <title>Draft genome sequence of Ruminococcus torques (ATCC 27756).</title>
        <authorList>
            <person name="Sudarsanam P."/>
            <person name="Ley R."/>
            <person name="Guruge J."/>
            <person name="Turnbaugh P.J."/>
            <person name="Mahowald M."/>
            <person name="Liep D."/>
            <person name="Gordon J."/>
        </authorList>
    </citation>
    <scope>NUCLEOTIDE SEQUENCE [LARGE SCALE GENOMIC DNA]</scope>
    <source>
        <strain evidence="1 2">ATCC 27756</strain>
    </source>
</reference>
<name>A5KM40_9FIRM</name>
<accession>A5KM40</accession>
<reference evidence="1 2" key="1">
    <citation type="submission" date="2007-03" db="EMBL/GenBank/DDBJ databases">
        <authorList>
            <person name="Fulton L."/>
            <person name="Clifton S."/>
            <person name="Fulton B."/>
            <person name="Xu J."/>
            <person name="Minx P."/>
            <person name="Pepin K.H."/>
            <person name="Johnson M."/>
            <person name="Thiruvilangam P."/>
            <person name="Bhonagiri V."/>
            <person name="Nash W.E."/>
            <person name="Mardis E.R."/>
            <person name="Wilson R.K."/>
        </authorList>
    </citation>
    <scope>NUCLEOTIDE SEQUENCE [LARGE SCALE GENOMIC DNA]</scope>
    <source>
        <strain evidence="1 2">ATCC 27756</strain>
    </source>
</reference>
<evidence type="ECO:0000313" key="1">
    <source>
        <dbReference type="EMBL" id="EDK24565.1"/>
    </source>
</evidence>
<dbReference type="HOGENOM" id="CLU_2993997_0_0_9"/>
<dbReference type="AlphaFoldDB" id="A5KM40"/>
<dbReference type="Proteomes" id="UP000003577">
    <property type="component" value="Unassembled WGS sequence"/>
</dbReference>
<proteinExistence type="predicted"/>
<evidence type="ECO:0000313" key="2">
    <source>
        <dbReference type="Proteomes" id="UP000003577"/>
    </source>
</evidence>
<comment type="caution">
    <text evidence="1">The sequence shown here is derived from an EMBL/GenBank/DDBJ whole genome shotgun (WGS) entry which is preliminary data.</text>
</comment>
<dbReference type="EMBL" id="AAVP02000004">
    <property type="protein sequence ID" value="EDK24565.1"/>
    <property type="molecule type" value="Genomic_DNA"/>
</dbReference>
<dbReference type="PaxDb" id="411460-RUMTOR_01296"/>
<protein>
    <submittedName>
        <fullName evidence="1">Uncharacterized protein</fullName>
    </submittedName>
</protein>
<dbReference type="RefSeq" id="WP_004846948.1">
    <property type="nucleotide sequence ID" value="NZ_DS264358.1"/>
</dbReference>
<sequence length="57" mass="6472">MKKVDCPLMDECVDDAICFDIHMVVEGCAPKFTAPKKAVQTPDFRKICMNCPNHRDD</sequence>
<organism evidence="1 2">
    <name type="scientific">[Ruminococcus] torques ATCC 27756</name>
    <dbReference type="NCBI Taxonomy" id="411460"/>
    <lineage>
        <taxon>Bacteria</taxon>
        <taxon>Bacillati</taxon>
        <taxon>Bacillota</taxon>
        <taxon>Clostridia</taxon>
        <taxon>Lachnospirales</taxon>
        <taxon>Lachnospiraceae</taxon>
        <taxon>Mediterraneibacter</taxon>
    </lineage>
</organism>
<gene>
    <name evidence="1" type="ORF">RUMTOR_01296</name>
</gene>